<comment type="caution">
    <text evidence="2">The sequence shown here is derived from an EMBL/GenBank/DDBJ whole genome shotgun (WGS) entry which is preliminary data.</text>
</comment>
<dbReference type="AlphaFoldDB" id="A0A433PQU0"/>
<dbReference type="Proteomes" id="UP000274822">
    <property type="component" value="Unassembled WGS sequence"/>
</dbReference>
<feature type="region of interest" description="Disordered" evidence="1">
    <location>
        <begin position="106"/>
        <end position="161"/>
    </location>
</feature>
<name>A0A433PQU0_9FUNG</name>
<evidence type="ECO:0000256" key="1">
    <source>
        <dbReference type="SAM" id="MobiDB-lite"/>
    </source>
</evidence>
<gene>
    <name evidence="2" type="ORF">BC938DRAFT_475653</name>
</gene>
<feature type="compositionally biased region" description="Basic residues" evidence="1">
    <location>
        <begin position="122"/>
        <end position="131"/>
    </location>
</feature>
<proteinExistence type="predicted"/>
<dbReference type="EMBL" id="RBNJ01021353">
    <property type="protein sequence ID" value="RUS19885.1"/>
    <property type="molecule type" value="Genomic_DNA"/>
</dbReference>
<feature type="region of interest" description="Disordered" evidence="1">
    <location>
        <begin position="1"/>
        <end position="32"/>
    </location>
</feature>
<accession>A0A433PQU0</accession>
<reference evidence="2 3" key="1">
    <citation type="journal article" date="2018" name="New Phytol.">
        <title>Phylogenomics of Endogonaceae and evolution of mycorrhizas within Mucoromycota.</title>
        <authorList>
            <person name="Chang Y."/>
            <person name="Desiro A."/>
            <person name="Na H."/>
            <person name="Sandor L."/>
            <person name="Lipzen A."/>
            <person name="Clum A."/>
            <person name="Barry K."/>
            <person name="Grigoriev I.V."/>
            <person name="Martin F.M."/>
            <person name="Stajich J.E."/>
            <person name="Smith M.E."/>
            <person name="Bonito G."/>
            <person name="Spatafora J.W."/>
        </authorList>
    </citation>
    <scope>NUCLEOTIDE SEQUENCE [LARGE SCALE GENOMIC DNA]</scope>
    <source>
        <strain evidence="2 3">AD002</strain>
    </source>
</reference>
<evidence type="ECO:0000313" key="3">
    <source>
        <dbReference type="Proteomes" id="UP000274822"/>
    </source>
</evidence>
<feature type="compositionally biased region" description="Low complexity" evidence="1">
    <location>
        <begin position="132"/>
        <end position="146"/>
    </location>
</feature>
<organism evidence="2 3">
    <name type="scientific">Jimgerdemannia flammicorona</name>
    <dbReference type="NCBI Taxonomy" id="994334"/>
    <lineage>
        <taxon>Eukaryota</taxon>
        <taxon>Fungi</taxon>
        <taxon>Fungi incertae sedis</taxon>
        <taxon>Mucoromycota</taxon>
        <taxon>Mucoromycotina</taxon>
        <taxon>Endogonomycetes</taxon>
        <taxon>Endogonales</taxon>
        <taxon>Endogonaceae</taxon>
        <taxon>Jimgerdemannia</taxon>
    </lineage>
</organism>
<evidence type="ECO:0000313" key="2">
    <source>
        <dbReference type="EMBL" id="RUS19885.1"/>
    </source>
</evidence>
<keyword evidence="3" id="KW-1185">Reference proteome</keyword>
<protein>
    <submittedName>
        <fullName evidence="2">Uncharacterized protein</fullName>
    </submittedName>
</protein>
<sequence>MKAKKKILREGGHRYPAPREPTSTSASPKVSKAGCSPIAMLRILVGLVGCTFRTQAQAQAQPQPQTQPQLPQILSCKTGAHPRDPCLTTLGREYGRRSLVFSTHPPLFSPSFPSPSHPRQNTGHRRGRLRRPTTTTSIRSSPTSRTWATGNSRSRIGWRIN</sequence>